<evidence type="ECO:0000313" key="3">
    <source>
        <dbReference type="EMBL" id="PNJ16920.1"/>
    </source>
</evidence>
<reference evidence="3" key="1">
    <citation type="submission" date="2017-12" db="EMBL/GenBank/DDBJ databases">
        <title>High-resolution comparative analysis of great ape genomes.</title>
        <authorList>
            <person name="Pollen A."/>
            <person name="Hastie A."/>
            <person name="Hormozdiari F."/>
            <person name="Dougherty M."/>
            <person name="Liu R."/>
            <person name="Chaisson M."/>
            <person name="Hoppe E."/>
            <person name="Hill C."/>
            <person name="Pang A."/>
            <person name="Hillier L."/>
            <person name="Baker C."/>
            <person name="Armstrong J."/>
            <person name="Shendure J."/>
            <person name="Paten B."/>
            <person name="Wilson R."/>
            <person name="Chao H."/>
            <person name="Schneider V."/>
            <person name="Ventura M."/>
            <person name="Kronenberg Z."/>
            <person name="Murali S."/>
            <person name="Gordon D."/>
            <person name="Cantsilieris S."/>
            <person name="Munson K."/>
            <person name="Nelson B."/>
            <person name="Raja A."/>
            <person name="Underwood J."/>
            <person name="Diekhans M."/>
            <person name="Fiddes I."/>
            <person name="Haussler D."/>
            <person name="Eichler E."/>
        </authorList>
    </citation>
    <scope>NUCLEOTIDE SEQUENCE [LARGE SCALE GENOMIC DNA]</scope>
    <source>
        <strain evidence="3">Susie</strain>
    </source>
</reference>
<proteinExistence type="predicted"/>
<feature type="region of interest" description="Disordered" evidence="1">
    <location>
        <begin position="1"/>
        <end position="43"/>
    </location>
</feature>
<dbReference type="EMBL" id="NDHI03003602">
    <property type="protein sequence ID" value="PNJ16920.1"/>
    <property type="molecule type" value="Genomic_DNA"/>
</dbReference>
<dbReference type="InterPro" id="IPR040312">
    <property type="entry name" value="FWCH1/FWCH2"/>
</dbReference>
<comment type="caution">
    <text evidence="3">The sequence shown here is derived from an EMBL/GenBank/DDBJ whole genome shotgun (WGS) entry which is preliminary data.</text>
</comment>
<dbReference type="AlphaFoldDB" id="A0A2J8S828"/>
<sequence length="43" mass="4459">MPLPGPSEQEGESVKAGQEPSPEPATDVPAAPREFSKLVLLTA</sequence>
<evidence type="ECO:0000259" key="2">
    <source>
        <dbReference type="Pfam" id="PF15423"/>
    </source>
</evidence>
<accession>A0A2J8S828</accession>
<organism evidence="3">
    <name type="scientific">Pongo abelii</name>
    <name type="common">Sumatran orangutan</name>
    <name type="synonym">Pongo pygmaeus abelii</name>
    <dbReference type="NCBI Taxonomy" id="9601"/>
    <lineage>
        <taxon>Eukaryota</taxon>
        <taxon>Metazoa</taxon>
        <taxon>Chordata</taxon>
        <taxon>Craniata</taxon>
        <taxon>Vertebrata</taxon>
        <taxon>Euteleostomi</taxon>
        <taxon>Mammalia</taxon>
        <taxon>Eutheria</taxon>
        <taxon>Euarchontoglires</taxon>
        <taxon>Primates</taxon>
        <taxon>Haplorrhini</taxon>
        <taxon>Catarrhini</taxon>
        <taxon>Hominidae</taxon>
        <taxon>Pongo</taxon>
    </lineage>
</organism>
<dbReference type="PANTHER" id="PTHR31665">
    <property type="entry name" value="FLYWCH FAMILY MEMBER 2-RELATED"/>
    <property type="match status" value="1"/>
</dbReference>
<protein>
    <submittedName>
        <fullName evidence="3">FLYWCH1 isoform 12</fullName>
    </submittedName>
</protein>
<gene>
    <name evidence="3" type="ORF">CR201_G0045634</name>
</gene>
<name>A0A2J8S828_PONAB</name>
<evidence type="ECO:0000256" key="1">
    <source>
        <dbReference type="SAM" id="MobiDB-lite"/>
    </source>
</evidence>
<dbReference type="PANTHER" id="PTHR31665:SF3">
    <property type="entry name" value="FLYWCH-TYPE ZINC FINGER-CONTAINING PROTEIN 1"/>
    <property type="match status" value="1"/>
</dbReference>
<feature type="non-terminal residue" evidence="3">
    <location>
        <position position="43"/>
    </location>
</feature>
<feature type="domain" description="FLYWCH-type zinc finger-containing protein N-terminal" evidence="2">
    <location>
        <begin position="1"/>
        <end position="43"/>
    </location>
</feature>
<dbReference type="InterPro" id="IPR029279">
    <property type="entry name" value="FLYWCH_N"/>
</dbReference>
<dbReference type="Pfam" id="PF15423">
    <property type="entry name" value="FLYWCH_N"/>
    <property type="match status" value="1"/>
</dbReference>